<dbReference type="PANTHER" id="PTHR33885:SF3">
    <property type="entry name" value="PHAGE SHOCK PROTEIN C"/>
    <property type="match status" value="1"/>
</dbReference>
<gene>
    <name evidence="8" type="ORF">IAA83_04230</name>
</gene>
<evidence type="ECO:0000256" key="2">
    <source>
        <dbReference type="ARBA" id="ARBA00022475"/>
    </source>
</evidence>
<keyword evidence="3 6" id="KW-0812">Transmembrane</keyword>
<dbReference type="InterPro" id="IPR052027">
    <property type="entry name" value="PspC"/>
</dbReference>
<protein>
    <submittedName>
        <fullName evidence="8">PspC domain-containing protein</fullName>
    </submittedName>
</protein>
<dbReference type="InterPro" id="IPR007168">
    <property type="entry name" value="Phageshock_PspC_N"/>
</dbReference>
<organism evidence="8 9">
    <name type="scientific">Candidatus Avoscillospira avistercoris</name>
    <dbReference type="NCBI Taxonomy" id="2840707"/>
    <lineage>
        <taxon>Bacteria</taxon>
        <taxon>Bacillati</taxon>
        <taxon>Bacillota</taxon>
        <taxon>Clostridia</taxon>
        <taxon>Eubacteriales</taxon>
        <taxon>Oscillospiraceae</taxon>
        <taxon>Oscillospiraceae incertae sedis</taxon>
        <taxon>Candidatus Avoscillospira</taxon>
    </lineage>
</organism>
<evidence type="ECO:0000256" key="4">
    <source>
        <dbReference type="ARBA" id="ARBA00022989"/>
    </source>
</evidence>
<dbReference type="GO" id="GO:0005886">
    <property type="term" value="C:plasma membrane"/>
    <property type="evidence" value="ECO:0007669"/>
    <property type="project" value="UniProtKB-SubCell"/>
</dbReference>
<dbReference type="Pfam" id="PF04024">
    <property type="entry name" value="PspC"/>
    <property type="match status" value="1"/>
</dbReference>
<comment type="caution">
    <text evidence="8">The sequence shown here is derived from an EMBL/GenBank/DDBJ whole genome shotgun (WGS) entry which is preliminary data.</text>
</comment>
<keyword evidence="4 6" id="KW-1133">Transmembrane helix</keyword>
<evidence type="ECO:0000256" key="1">
    <source>
        <dbReference type="ARBA" id="ARBA00004162"/>
    </source>
</evidence>
<evidence type="ECO:0000256" key="3">
    <source>
        <dbReference type="ARBA" id="ARBA00022692"/>
    </source>
</evidence>
<name>A0A9D1F977_9FIRM</name>
<comment type="subcellular location">
    <subcellularLocation>
        <location evidence="1">Cell membrane</location>
        <topology evidence="1">Single-pass membrane protein</topology>
    </subcellularLocation>
</comment>
<evidence type="ECO:0000256" key="5">
    <source>
        <dbReference type="ARBA" id="ARBA00023136"/>
    </source>
</evidence>
<keyword evidence="2" id="KW-1003">Cell membrane</keyword>
<evidence type="ECO:0000256" key="6">
    <source>
        <dbReference type="SAM" id="Phobius"/>
    </source>
</evidence>
<sequence>MSTKRLYRSVQDKKLAGVCGGVAEYFNIDPTIVRILWLLCGWFFFPMGVMAYIIGAIVVPKSPY</sequence>
<keyword evidence="5 6" id="KW-0472">Membrane</keyword>
<evidence type="ECO:0000259" key="7">
    <source>
        <dbReference type="Pfam" id="PF04024"/>
    </source>
</evidence>
<reference evidence="8" key="1">
    <citation type="submission" date="2020-10" db="EMBL/GenBank/DDBJ databases">
        <authorList>
            <person name="Gilroy R."/>
        </authorList>
    </citation>
    <scope>NUCLEOTIDE SEQUENCE</scope>
    <source>
        <strain evidence="8">ChiBcec16-1751</strain>
    </source>
</reference>
<dbReference type="Proteomes" id="UP000886741">
    <property type="component" value="Unassembled WGS sequence"/>
</dbReference>
<accession>A0A9D1F977</accession>
<dbReference type="PANTHER" id="PTHR33885">
    <property type="entry name" value="PHAGE SHOCK PROTEIN C"/>
    <property type="match status" value="1"/>
</dbReference>
<reference evidence="8" key="2">
    <citation type="journal article" date="2021" name="PeerJ">
        <title>Extensive microbial diversity within the chicken gut microbiome revealed by metagenomics and culture.</title>
        <authorList>
            <person name="Gilroy R."/>
            <person name="Ravi A."/>
            <person name="Getino M."/>
            <person name="Pursley I."/>
            <person name="Horton D.L."/>
            <person name="Alikhan N.F."/>
            <person name="Baker D."/>
            <person name="Gharbi K."/>
            <person name="Hall N."/>
            <person name="Watson M."/>
            <person name="Adriaenssens E.M."/>
            <person name="Foster-Nyarko E."/>
            <person name="Jarju S."/>
            <person name="Secka A."/>
            <person name="Antonio M."/>
            <person name="Oren A."/>
            <person name="Chaudhuri R.R."/>
            <person name="La Ragione R."/>
            <person name="Hildebrand F."/>
            <person name="Pallen M.J."/>
        </authorList>
    </citation>
    <scope>NUCLEOTIDE SEQUENCE</scope>
    <source>
        <strain evidence="8">ChiBcec16-1751</strain>
    </source>
</reference>
<evidence type="ECO:0000313" key="8">
    <source>
        <dbReference type="EMBL" id="HIS64564.1"/>
    </source>
</evidence>
<feature type="transmembrane region" description="Helical" evidence="6">
    <location>
        <begin position="35"/>
        <end position="59"/>
    </location>
</feature>
<proteinExistence type="predicted"/>
<dbReference type="AlphaFoldDB" id="A0A9D1F977"/>
<dbReference type="EMBL" id="DVJJ01000067">
    <property type="protein sequence ID" value="HIS64564.1"/>
    <property type="molecule type" value="Genomic_DNA"/>
</dbReference>
<feature type="domain" description="Phage shock protein PspC N-terminal" evidence="7">
    <location>
        <begin position="4"/>
        <end position="61"/>
    </location>
</feature>
<evidence type="ECO:0000313" key="9">
    <source>
        <dbReference type="Proteomes" id="UP000886741"/>
    </source>
</evidence>